<protein>
    <submittedName>
        <fullName evidence="1">Uncharacterized protein</fullName>
    </submittedName>
</protein>
<dbReference type="EMBL" id="PVTF01000010">
    <property type="protein sequence ID" value="PRY37440.1"/>
    <property type="molecule type" value="Genomic_DNA"/>
</dbReference>
<accession>A0A2T0SVL7</accession>
<sequence length="80" mass="7635">MPVRTPAVYGLATAALSAAVAVEAGAPSPVLGGAPHGGRRTTAGPAHLVAARDPVPRQVRRAVGTALAALASPVVHGGGG</sequence>
<evidence type="ECO:0000313" key="2">
    <source>
        <dbReference type="Proteomes" id="UP000239494"/>
    </source>
</evidence>
<dbReference type="Proteomes" id="UP000239494">
    <property type="component" value="Unassembled WGS sequence"/>
</dbReference>
<dbReference type="AlphaFoldDB" id="A0A2T0SVL7"/>
<gene>
    <name evidence="1" type="ORF">CLV43_110252</name>
</gene>
<organism evidence="1 2">
    <name type="scientific">Umezawaea tangerina</name>
    <dbReference type="NCBI Taxonomy" id="84725"/>
    <lineage>
        <taxon>Bacteria</taxon>
        <taxon>Bacillati</taxon>
        <taxon>Actinomycetota</taxon>
        <taxon>Actinomycetes</taxon>
        <taxon>Pseudonocardiales</taxon>
        <taxon>Pseudonocardiaceae</taxon>
        <taxon>Umezawaea</taxon>
    </lineage>
</organism>
<proteinExistence type="predicted"/>
<comment type="caution">
    <text evidence="1">The sequence shown here is derived from an EMBL/GenBank/DDBJ whole genome shotgun (WGS) entry which is preliminary data.</text>
</comment>
<keyword evidence="2" id="KW-1185">Reference proteome</keyword>
<name>A0A2T0SVL7_9PSEU</name>
<evidence type="ECO:0000313" key="1">
    <source>
        <dbReference type="EMBL" id="PRY37440.1"/>
    </source>
</evidence>
<reference evidence="1 2" key="1">
    <citation type="submission" date="2018-03" db="EMBL/GenBank/DDBJ databases">
        <title>Genomic Encyclopedia of Archaeal and Bacterial Type Strains, Phase II (KMG-II): from individual species to whole genera.</title>
        <authorList>
            <person name="Goeker M."/>
        </authorList>
    </citation>
    <scope>NUCLEOTIDE SEQUENCE [LARGE SCALE GENOMIC DNA]</scope>
    <source>
        <strain evidence="1 2">DSM 44720</strain>
    </source>
</reference>